<feature type="transmembrane region" description="Helical" evidence="8">
    <location>
        <begin position="84"/>
        <end position="105"/>
    </location>
</feature>
<dbReference type="CDD" id="cd06261">
    <property type="entry name" value="TM_PBP2"/>
    <property type="match status" value="1"/>
</dbReference>
<keyword evidence="5 8" id="KW-0812">Transmembrane</keyword>
<dbReference type="GO" id="GO:0005886">
    <property type="term" value="C:plasma membrane"/>
    <property type="evidence" value="ECO:0007669"/>
    <property type="project" value="UniProtKB-SubCell"/>
</dbReference>
<dbReference type="InterPro" id="IPR000515">
    <property type="entry name" value="MetI-like"/>
</dbReference>
<evidence type="ECO:0000259" key="9">
    <source>
        <dbReference type="PROSITE" id="PS50928"/>
    </source>
</evidence>
<evidence type="ECO:0000256" key="1">
    <source>
        <dbReference type="ARBA" id="ARBA00004429"/>
    </source>
</evidence>
<evidence type="ECO:0000256" key="7">
    <source>
        <dbReference type="ARBA" id="ARBA00023136"/>
    </source>
</evidence>
<dbReference type="SUPFAM" id="SSF161098">
    <property type="entry name" value="MetI-like"/>
    <property type="match status" value="1"/>
</dbReference>
<protein>
    <recommendedName>
        <fullName evidence="9">ABC transmembrane type-1 domain-containing protein</fullName>
    </recommendedName>
</protein>
<dbReference type="Gene3D" id="1.10.3720.10">
    <property type="entry name" value="MetI-like"/>
    <property type="match status" value="1"/>
</dbReference>
<evidence type="ECO:0000256" key="3">
    <source>
        <dbReference type="ARBA" id="ARBA00022475"/>
    </source>
</evidence>
<proteinExistence type="predicted"/>
<reference evidence="10" key="1">
    <citation type="journal article" date="2014" name="Front. Microbiol.">
        <title>High frequency of phylogenetically diverse reductive dehalogenase-homologous genes in deep subseafloor sedimentary metagenomes.</title>
        <authorList>
            <person name="Kawai M."/>
            <person name="Futagami T."/>
            <person name="Toyoda A."/>
            <person name="Takaki Y."/>
            <person name="Nishi S."/>
            <person name="Hori S."/>
            <person name="Arai W."/>
            <person name="Tsubouchi T."/>
            <person name="Morono Y."/>
            <person name="Uchiyama I."/>
            <person name="Ito T."/>
            <person name="Fujiyama A."/>
            <person name="Inagaki F."/>
            <person name="Takami H."/>
        </authorList>
    </citation>
    <scope>NUCLEOTIDE SEQUENCE</scope>
    <source>
        <strain evidence="10">Expedition CK06-06</strain>
    </source>
</reference>
<gene>
    <name evidence="10" type="ORF">S03H2_65741</name>
</gene>
<dbReference type="PANTHER" id="PTHR43357:SF4">
    <property type="entry name" value="INNER MEMBRANE ABC TRANSPORTER PERMEASE PROTEIN YDCV"/>
    <property type="match status" value="1"/>
</dbReference>
<feature type="domain" description="ABC transmembrane type-1" evidence="9">
    <location>
        <begin position="1"/>
        <end position="105"/>
    </location>
</feature>
<dbReference type="GO" id="GO:0055085">
    <property type="term" value="P:transmembrane transport"/>
    <property type="evidence" value="ECO:0007669"/>
    <property type="project" value="InterPro"/>
</dbReference>
<name>X1K3B6_9ZZZZ</name>
<keyword evidence="3" id="KW-1003">Cell membrane</keyword>
<feature type="non-terminal residue" evidence="10">
    <location>
        <position position="1"/>
    </location>
</feature>
<sequence>SRSILSAYNRIDIEMLNVASTLGASRFRIFAKIELPYIYRGIIVGGIFAFAISLGEFAATNFLVRGEYGTLSIGISKLIASQTLQLPATMASILVIITIICFLVIQKFGDIELKV</sequence>
<dbReference type="Pfam" id="PF00528">
    <property type="entry name" value="BPD_transp_1"/>
    <property type="match status" value="1"/>
</dbReference>
<evidence type="ECO:0000256" key="5">
    <source>
        <dbReference type="ARBA" id="ARBA00022692"/>
    </source>
</evidence>
<comment type="subcellular location">
    <subcellularLocation>
        <location evidence="1">Cell inner membrane</location>
        <topology evidence="1">Multi-pass membrane protein</topology>
    </subcellularLocation>
</comment>
<evidence type="ECO:0000256" key="8">
    <source>
        <dbReference type="SAM" id="Phobius"/>
    </source>
</evidence>
<keyword evidence="2" id="KW-0813">Transport</keyword>
<dbReference type="PANTHER" id="PTHR43357">
    <property type="entry name" value="INNER MEMBRANE ABC TRANSPORTER PERMEASE PROTEIN YDCV"/>
    <property type="match status" value="1"/>
</dbReference>
<feature type="transmembrane region" description="Helical" evidence="8">
    <location>
        <begin position="37"/>
        <end position="64"/>
    </location>
</feature>
<keyword evidence="6 8" id="KW-1133">Transmembrane helix</keyword>
<dbReference type="EMBL" id="BARU01042843">
    <property type="protein sequence ID" value="GAH76553.1"/>
    <property type="molecule type" value="Genomic_DNA"/>
</dbReference>
<organism evidence="10">
    <name type="scientific">marine sediment metagenome</name>
    <dbReference type="NCBI Taxonomy" id="412755"/>
    <lineage>
        <taxon>unclassified sequences</taxon>
        <taxon>metagenomes</taxon>
        <taxon>ecological metagenomes</taxon>
    </lineage>
</organism>
<evidence type="ECO:0000256" key="2">
    <source>
        <dbReference type="ARBA" id="ARBA00022448"/>
    </source>
</evidence>
<dbReference type="InterPro" id="IPR035906">
    <property type="entry name" value="MetI-like_sf"/>
</dbReference>
<comment type="caution">
    <text evidence="10">The sequence shown here is derived from an EMBL/GenBank/DDBJ whole genome shotgun (WGS) entry which is preliminary data.</text>
</comment>
<dbReference type="AlphaFoldDB" id="X1K3B6"/>
<evidence type="ECO:0000313" key="10">
    <source>
        <dbReference type="EMBL" id="GAH76553.1"/>
    </source>
</evidence>
<evidence type="ECO:0000256" key="6">
    <source>
        <dbReference type="ARBA" id="ARBA00022989"/>
    </source>
</evidence>
<evidence type="ECO:0000256" key="4">
    <source>
        <dbReference type="ARBA" id="ARBA00022519"/>
    </source>
</evidence>
<keyword evidence="7 8" id="KW-0472">Membrane</keyword>
<dbReference type="PROSITE" id="PS50928">
    <property type="entry name" value="ABC_TM1"/>
    <property type="match status" value="1"/>
</dbReference>
<keyword evidence="4" id="KW-0997">Cell inner membrane</keyword>
<accession>X1K3B6</accession>